<comment type="catalytic activity">
    <reaction evidence="6 7 8">
        <text>Hydrolysis of proteins to small peptides in the presence of ATP and magnesium. alpha-casein is the usual test substrate. In the absence of ATP, only oligopeptides shorter than five residues are hydrolyzed (such as succinyl-Leu-Tyr-|-NHMec, and Leu-Tyr-Leu-|-Tyr-Trp, in which cleavage of the -Tyr-|-Leu- and -Tyr-|-Trp bonds also occurs).</text>
        <dbReference type="EC" id="3.4.21.92"/>
    </reaction>
</comment>
<keyword evidence="3 7" id="KW-0645">Protease</keyword>
<evidence type="ECO:0000313" key="11">
    <source>
        <dbReference type="Proteomes" id="UP000184036"/>
    </source>
</evidence>
<dbReference type="InterPro" id="IPR029045">
    <property type="entry name" value="ClpP/crotonase-like_dom_sf"/>
</dbReference>
<dbReference type="InterPro" id="IPR033135">
    <property type="entry name" value="ClpP_His_AS"/>
</dbReference>
<dbReference type="PRINTS" id="PR00127">
    <property type="entry name" value="CLPPROTEASEP"/>
</dbReference>
<comment type="function">
    <text evidence="7">Cleaves peptides in various proteins in a process that requires ATP hydrolysis. Has a chymotrypsin-like activity. Plays a major role in the degradation of misfolded proteins.</text>
</comment>
<reference evidence="11" key="1">
    <citation type="submission" date="2016-11" db="EMBL/GenBank/DDBJ databases">
        <authorList>
            <person name="Varghese N."/>
            <person name="Submissions S."/>
        </authorList>
    </citation>
    <scope>NUCLEOTIDE SEQUENCE [LARGE SCALE GENOMIC DNA]</scope>
    <source>
        <strain evidence="11">DSM 19741</strain>
    </source>
</reference>
<dbReference type="Pfam" id="PF00574">
    <property type="entry name" value="CLP_protease"/>
    <property type="match status" value="1"/>
</dbReference>
<dbReference type="OrthoDB" id="9802800at2"/>
<dbReference type="PANTHER" id="PTHR10381">
    <property type="entry name" value="ATP-DEPENDENT CLP PROTEASE PROTEOLYTIC SUBUNIT"/>
    <property type="match status" value="1"/>
</dbReference>
<keyword evidence="4 7" id="KW-0378">Hydrolase</keyword>
<dbReference type="GO" id="GO:0051117">
    <property type="term" value="F:ATPase binding"/>
    <property type="evidence" value="ECO:0007669"/>
    <property type="project" value="TreeGrafter"/>
</dbReference>
<evidence type="ECO:0000256" key="8">
    <source>
        <dbReference type="PROSITE-ProRule" id="PRU10086"/>
    </source>
</evidence>
<protein>
    <recommendedName>
        <fullName evidence="7 9">ATP-dependent Clp protease proteolytic subunit</fullName>
        <ecNumber evidence="7">3.4.21.92</ecNumber>
    </recommendedName>
    <alternativeName>
        <fullName evidence="7">Endopeptidase Clp</fullName>
    </alternativeName>
</protein>
<dbReference type="NCBIfam" id="NF011091">
    <property type="entry name" value="PRK14514.1"/>
    <property type="match status" value="1"/>
</dbReference>
<evidence type="ECO:0000256" key="5">
    <source>
        <dbReference type="ARBA" id="ARBA00022825"/>
    </source>
</evidence>
<keyword evidence="5 7" id="KW-0720">Serine protease</keyword>
<dbReference type="HAMAP" id="MF_00444">
    <property type="entry name" value="ClpP"/>
    <property type="match status" value="1"/>
</dbReference>
<dbReference type="STRING" id="271157.SAMN05444396_104350"/>
<dbReference type="GO" id="GO:0009368">
    <property type="term" value="C:endopeptidase Clp complex"/>
    <property type="evidence" value="ECO:0007669"/>
    <property type="project" value="TreeGrafter"/>
</dbReference>
<evidence type="ECO:0000256" key="6">
    <source>
        <dbReference type="ARBA" id="ARBA00034021"/>
    </source>
</evidence>
<proteinExistence type="inferred from homology"/>
<feature type="active site" evidence="7 8">
    <location>
        <position position="155"/>
    </location>
</feature>
<dbReference type="GO" id="GO:0004252">
    <property type="term" value="F:serine-type endopeptidase activity"/>
    <property type="evidence" value="ECO:0007669"/>
    <property type="project" value="UniProtKB-UniRule"/>
</dbReference>
<organism evidence="10 11">
    <name type="scientific">Flavobacterium segetis</name>
    <dbReference type="NCBI Taxonomy" id="271157"/>
    <lineage>
        <taxon>Bacteria</taxon>
        <taxon>Pseudomonadati</taxon>
        <taxon>Bacteroidota</taxon>
        <taxon>Flavobacteriia</taxon>
        <taxon>Flavobacteriales</taxon>
        <taxon>Flavobacteriaceae</taxon>
        <taxon>Flavobacterium</taxon>
    </lineage>
</organism>
<dbReference type="Gene3D" id="3.90.226.10">
    <property type="entry name" value="2-enoyl-CoA Hydratase, Chain A, domain 1"/>
    <property type="match status" value="1"/>
</dbReference>
<dbReference type="GO" id="GO:0005737">
    <property type="term" value="C:cytoplasm"/>
    <property type="evidence" value="ECO:0007669"/>
    <property type="project" value="UniProtKB-SubCell"/>
</dbReference>
<dbReference type="InterPro" id="IPR023562">
    <property type="entry name" value="ClpP/TepA"/>
</dbReference>
<comment type="subunit">
    <text evidence="7">Fourteen ClpP subunits assemble into 2 heptameric rings which stack back to back to give a disk-like structure with a central cavity, resembling the structure of eukaryotic proteasomes.</text>
</comment>
<evidence type="ECO:0000256" key="3">
    <source>
        <dbReference type="ARBA" id="ARBA00022670"/>
    </source>
</evidence>
<evidence type="ECO:0000256" key="1">
    <source>
        <dbReference type="ARBA" id="ARBA00007039"/>
    </source>
</evidence>
<feature type="active site" description="Nucleophile" evidence="7">
    <location>
        <position position="130"/>
    </location>
</feature>
<dbReference type="EMBL" id="FQWE01000004">
    <property type="protein sequence ID" value="SHG10603.1"/>
    <property type="molecule type" value="Genomic_DNA"/>
</dbReference>
<dbReference type="RefSeq" id="WP_072990579.1">
    <property type="nucleotide sequence ID" value="NZ_FQWE01000004.1"/>
</dbReference>
<dbReference type="FunFam" id="3.90.226.10:FF:000002">
    <property type="entry name" value="ATP-dependent Clp protease proteolytic subunit"/>
    <property type="match status" value="1"/>
</dbReference>
<dbReference type="AlphaFoldDB" id="A0A1M5H3Y8"/>
<sequence>MNYGKEFKKFATKHQGVNSMYYDKIVGAMTPPTNMTPYIIEERQLNISQLDVFSRLMMDRIIFLGTGIDDQIANIVQAQLLFLESADASKDIQIYLNSPGGSVYAGLGIYDTMQYIKPDVATICTGMAASMGAVLLCAGAAGKRSALPHSRVMIHQPSGGAQGVATDMEINLREMMKLKNELYEIISQHSGQTFDKVHADSERDYWMIAEEAKAYGMIDEVLIRK</sequence>
<dbReference type="SUPFAM" id="SSF52096">
    <property type="entry name" value="ClpP/crotonase"/>
    <property type="match status" value="1"/>
</dbReference>
<accession>A0A1M5H3Y8</accession>
<evidence type="ECO:0000256" key="7">
    <source>
        <dbReference type="HAMAP-Rule" id="MF_00444"/>
    </source>
</evidence>
<dbReference type="NCBIfam" id="NF009205">
    <property type="entry name" value="PRK12553.1"/>
    <property type="match status" value="1"/>
</dbReference>
<dbReference type="NCBIfam" id="NF001368">
    <property type="entry name" value="PRK00277.1"/>
    <property type="match status" value="1"/>
</dbReference>
<keyword evidence="2 7" id="KW-0963">Cytoplasm</keyword>
<evidence type="ECO:0000256" key="9">
    <source>
        <dbReference type="RuleBase" id="RU003567"/>
    </source>
</evidence>
<dbReference type="PROSITE" id="PS00382">
    <property type="entry name" value="CLP_PROTEASE_HIS"/>
    <property type="match status" value="1"/>
</dbReference>
<dbReference type="GO" id="GO:0004176">
    <property type="term" value="F:ATP-dependent peptidase activity"/>
    <property type="evidence" value="ECO:0007669"/>
    <property type="project" value="InterPro"/>
</dbReference>
<gene>
    <name evidence="7" type="primary">clpP</name>
    <name evidence="10" type="ORF">SAMN05444396_104350</name>
</gene>
<keyword evidence="11" id="KW-1185">Reference proteome</keyword>
<comment type="subcellular location">
    <subcellularLocation>
        <location evidence="7">Cytoplasm</location>
    </subcellularLocation>
</comment>
<comment type="similarity">
    <text evidence="1 7 9">Belongs to the peptidase S14 family.</text>
</comment>
<evidence type="ECO:0000256" key="2">
    <source>
        <dbReference type="ARBA" id="ARBA00022490"/>
    </source>
</evidence>
<name>A0A1M5H3Y8_9FLAO</name>
<evidence type="ECO:0000256" key="4">
    <source>
        <dbReference type="ARBA" id="ARBA00022801"/>
    </source>
</evidence>
<dbReference type="PANTHER" id="PTHR10381:SF70">
    <property type="entry name" value="ATP-DEPENDENT CLP PROTEASE PROTEOLYTIC SUBUNIT"/>
    <property type="match status" value="1"/>
</dbReference>
<dbReference type="GO" id="GO:0006515">
    <property type="term" value="P:protein quality control for misfolded or incompletely synthesized proteins"/>
    <property type="evidence" value="ECO:0007669"/>
    <property type="project" value="TreeGrafter"/>
</dbReference>
<dbReference type="InterPro" id="IPR001907">
    <property type="entry name" value="ClpP"/>
</dbReference>
<dbReference type="CDD" id="cd07017">
    <property type="entry name" value="S14_ClpP_2"/>
    <property type="match status" value="1"/>
</dbReference>
<evidence type="ECO:0000313" key="10">
    <source>
        <dbReference type="EMBL" id="SHG10603.1"/>
    </source>
</evidence>
<dbReference type="EC" id="3.4.21.92" evidence="7"/>
<dbReference type="Proteomes" id="UP000184036">
    <property type="component" value="Unassembled WGS sequence"/>
</dbReference>